<keyword evidence="6" id="KW-1185">Reference proteome</keyword>
<reference evidence="5" key="1">
    <citation type="submission" date="2023-07" db="EMBL/GenBank/DDBJ databases">
        <title>draft genome sequence of fig (Ficus carica).</title>
        <authorList>
            <person name="Takahashi T."/>
            <person name="Nishimura K."/>
        </authorList>
    </citation>
    <scope>NUCLEOTIDE SEQUENCE</scope>
</reference>
<dbReference type="Proteomes" id="UP001187192">
    <property type="component" value="Unassembled WGS sequence"/>
</dbReference>
<dbReference type="EMBL" id="BTGU01000512">
    <property type="protein sequence ID" value="GMN67861.1"/>
    <property type="molecule type" value="Genomic_DNA"/>
</dbReference>
<feature type="compositionally biased region" description="Basic and acidic residues" evidence="1">
    <location>
        <begin position="86"/>
        <end position="104"/>
    </location>
</feature>
<comment type="caution">
    <text evidence="5">The sequence shown here is derived from an EMBL/GenBank/DDBJ whole genome shotgun (WGS) entry which is preliminary data.</text>
</comment>
<dbReference type="EMBL" id="BTGU01000513">
    <property type="protein sequence ID" value="GMN67865.1"/>
    <property type="molecule type" value="Genomic_DNA"/>
</dbReference>
<evidence type="ECO:0000313" key="3">
    <source>
        <dbReference type="EMBL" id="GMN67861.1"/>
    </source>
</evidence>
<accession>A0AA88E7T1</accession>
<organism evidence="5 6">
    <name type="scientific">Ficus carica</name>
    <name type="common">Common fig</name>
    <dbReference type="NCBI Taxonomy" id="3494"/>
    <lineage>
        <taxon>Eukaryota</taxon>
        <taxon>Viridiplantae</taxon>
        <taxon>Streptophyta</taxon>
        <taxon>Embryophyta</taxon>
        <taxon>Tracheophyta</taxon>
        <taxon>Spermatophyta</taxon>
        <taxon>Magnoliopsida</taxon>
        <taxon>eudicotyledons</taxon>
        <taxon>Gunneridae</taxon>
        <taxon>Pentapetalae</taxon>
        <taxon>rosids</taxon>
        <taxon>fabids</taxon>
        <taxon>Rosales</taxon>
        <taxon>Moraceae</taxon>
        <taxon>Ficeae</taxon>
        <taxon>Ficus</taxon>
    </lineage>
</organism>
<evidence type="ECO:0000313" key="6">
    <source>
        <dbReference type="Proteomes" id="UP001187192"/>
    </source>
</evidence>
<evidence type="ECO:0000313" key="5">
    <source>
        <dbReference type="EMBL" id="GMN67870.1"/>
    </source>
</evidence>
<dbReference type="AlphaFoldDB" id="A0AA88E7T1"/>
<dbReference type="EMBL" id="BTGU01000511">
    <property type="protein sequence ID" value="GMN67856.1"/>
    <property type="molecule type" value="Genomic_DNA"/>
</dbReference>
<evidence type="ECO:0000313" key="4">
    <source>
        <dbReference type="EMBL" id="GMN67865.1"/>
    </source>
</evidence>
<feature type="compositionally biased region" description="Acidic residues" evidence="1">
    <location>
        <begin position="148"/>
        <end position="161"/>
    </location>
</feature>
<feature type="region of interest" description="Disordered" evidence="1">
    <location>
        <begin position="86"/>
        <end position="161"/>
    </location>
</feature>
<name>A0AA88E7T1_FICCA</name>
<protein>
    <recommendedName>
        <fullName evidence="7">Brf1 TBP-binding domain-containing protein</fullName>
    </recommendedName>
</protein>
<gene>
    <name evidence="2" type="ORF">TIFTF001_036913</name>
    <name evidence="3" type="ORF">TIFTF001_036921</name>
    <name evidence="4" type="ORF">TIFTF001_036922</name>
    <name evidence="5" type="ORF">TIFTF001_036930</name>
</gene>
<evidence type="ECO:0000313" key="2">
    <source>
        <dbReference type="EMBL" id="GMN67856.1"/>
    </source>
</evidence>
<sequence>MCLCPKIMFQVFQHLNNKKEAHYKRMIWEAMNRDHEKGRNQKRARKVTKVDPTKQVIKPSRKMDNKKGLSSKINYDMLNKLMHDRVDKEVNGEDMDSNRCHHVEIQLPNDKSNPKTYSSEEDNDNETEHGNDSCEDAYSTKDYGTDFGNDEDSYVNEEEYD</sequence>
<dbReference type="EMBL" id="BTGU01000514">
    <property type="protein sequence ID" value="GMN67870.1"/>
    <property type="molecule type" value="Genomic_DNA"/>
</dbReference>
<dbReference type="Gene3D" id="1.20.5.650">
    <property type="entry name" value="Single helix bin"/>
    <property type="match status" value="1"/>
</dbReference>
<proteinExistence type="predicted"/>
<evidence type="ECO:0000256" key="1">
    <source>
        <dbReference type="SAM" id="MobiDB-lite"/>
    </source>
</evidence>
<evidence type="ECO:0008006" key="7">
    <source>
        <dbReference type="Google" id="ProtNLM"/>
    </source>
</evidence>